<evidence type="ECO:0000256" key="2">
    <source>
        <dbReference type="ARBA" id="ARBA00005340"/>
    </source>
</evidence>
<protein>
    <submittedName>
        <fullName evidence="10">Deoxyribonuclease-4</fullName>
        <ecNumber evidence="10">3.1.21.2</ecNumber>
    </submittedName>
</protein>
<dbReference type="InterPro" id="IPR013022">
    <property type="entry name" value="Xyl_isomerase-like_TIM-brl"/>
</dbReference>
<dbReference type="Gene3D" id="3.20.20.150">
    <property type="entry name" value="Divalent-metal-dependent TIM barrel enzymes"/>
    <property type="match status" value="1"/>
</dbReference>
<keyword evidence="5" id="KW-0227">DNA damage</keyword>
<evidence type="ECO:0000256" key="1">
    <source>
        <dbReference type="ARBA" id="ARBA00001947"/>
    </source>
</evidence>
<comment type="cofactor">
    <cofactor evidence="1">
        <name>Zn(2+)</name>
        <dbReference type="ChEBI" id="CHEBI:29105"/>
    </cofactor>
</comment>
<dbReference type="InterPro" id="IPR001719">
    <property type="entry name" value="AP_endonuc_2"/>
</dbReference>
<keyword evidence="7" id="KW-0862">Zinc</keyword>
<evidence type="ECO:0000313" key="11">
    <source>
        <dbReference type="Proteomes" id="UP001519272"/>
    </source>
</evidence>
<reference evidence="10 11" key="1">
    <citation type="submission" date="2021-03" db="EMBL/GenBank/DDBJ databases">
        <title>Genomic Encyclopedia of Type Strains, Phase IV (KMG-IV): sequencing the most valuable type-strain genomes for metagenomic binning, comparative biology and taxonomic classification.</title>
        <authorList>
            <person name="Goeker M."/>
        </authorList>
    </citation>
    <scope>NUCLEOTIDE SEQUENCE [LARGE SCALE GENOMIC DNA]</scope>
    <source>
        <strain evidence="10 11">DSM 14349</strain>
    </source>
</reference>
<organism evidence="10 11">
    <name type="scientific">Paenibacillus turicensis</name>
    <dbReference type="NCBI Taxonomy" id="160487"/>
    <lineage>
        <taxon>Bacteria</taxon>
        <taxon>Bacillati</taxon>
        <taxon>Bacillota</taxon>
        <taxon>Bacilli</taxon>
        <taxon>Bacillales</taxon>
        <taxon>Paenibacillaceae</taxon>
        <taxon>Paenibacillus</taxon>
    </lineage>
</organism>
<dbReference type="InterPro" id="IPR018246">
    <property type="entry name" value="AP_endonuc_F2_Zn_BS"/>
</dbReference>
<sequence length="263" mass="29982">MKQGGNCYQFFSKNPRSLTVKDFDKAEATKCKKICRENDILSVIHTPYPSNLAVETNASDDQFNRTTASLKNDLEISEACGSIGIIVHFGIYKGINLLQGYQNIIQCINKVLSHWQGKSMLLLENQAGDHGDMGITIEELTKIRSLCEKPEYVGFCLDTCHAFASGMWVGDQDNNFVQKAQEYNFWADVKCIHFNDSQYPALSRKDRHARPGEGFIGQKGFEYFLSIPEVRTKPMIIESRTGRDGTYREDIEKVRRWGERQNC</sequence>
<keyword evidence="6 10" id="KW-0378">Hydrolase</keyword>
<evidence type="ECO:0000256" key="4">
    <source>
        <dbReference type="ARBA" id="ARBA00022723"/>
    </source>
</evidence>
<evidence type="ECO:0000256" key="6">
    <source>
        <dbReference type="ARBA" id="ARBA00022801"/>
    </source>
</evidence>
<keyword evidence="11" id="KW-1185">Reference proteome</keyword>
<evidence type="ECO:0000256" key="3">
    <source>
        <dbReference type="ARBA" id="ARBA00022722"/>
    </source>
</evidence>
<dbReference type="NCBIfam" id="TIGR00587">
    <property type="entry name" value="nfo"/>
    <property type="match status" value="1"/>
</dbReference>
<keyword evidence="4" id="KW-0479">Metal-binding</keyword>
<dbReference type="InterPro" id="IPR036237">
    <property type="entry name" value="Xyl_isomerase-like_sf"/>
</dbReference>
<keyword evidence="3" id="KW-0540">Nuclease</keyword>
<dbReference type="EC" id="3.1.21.2" evidence="10"/>
<proteinExistence type="inferred from homology"/>
<comment type="similarity">
    <text evidence="2">Belongs to the AP endonuclease 2 family.</text>
</comment>
<evidence type="ECO:0000256" key="5">
    <source>
        <dbReference type="ARBA" id="ARBA00022763"/>
    </source>
</evidence>
<dbReference type="Pfam" id="PF01261">
    <property type="entry name" value="AP_endonuc_2"/>
    <property type="match status" value="1"/>
</dbReference>
<dbReference type="EMBL" id="JAGGKG010000021">
    <property type="protein sequence ID" value="MBP1907017.1"/>
    <property type="molecule type" value="Genomic_DNA"/>
</dbReference>
<keyword evidence="8" id="KW-0234">DNA repair</keyword>
<dbReference type="PANTHER" id="PTHR21445:SF0">
    <property type="entry name" value="APURINIC-APYRIMIDINIC ENDONUCLEASE"/>
    <property type="match status" value="1"/>
</dbReference>
<dbReference type="Proteomes" id="UP001519272">
    <property type="component" value="Unassembled WGS sequence"/>
</dbReference>
<evidence type="ECO:0000256" key="7">
    <source>
        <dbReference type="ARBA" id="ARBA00022833"/>
    </source>
</evidence>
<name>A0ABS4FWU2_9BACL</name>
<dbReference type="PROSITE" id="PS51432">
    <property type="entry name" value="AP_NUCLEASE_F2_4"/>
    <property type="match status" value="1"/>
</dbReference>
<gene>
    <name evidence="10" type="ORF">J2Z32_003682</name>
</gene>
<evidence type="ECO:0000259" key="9">
    <source>
        <dbReference type="Pfam" id="PF01261"/>
    </source>
</evidence>
<dbReference type="SMART" id="SM00518">
    <property type="entry name" value="AP2Ec"/>
    <property type="match status" value="1"/>
</dbReference>
<accession>A0ABS4FWU2</accession>
<evidence type="ECO:0000256" key="8">
    <source>
        <dbReference type="ARBA" id="ARBA00023204"/>
    </source>
</evidence>
<evidence type="ECO:0000313" key="10">
    <source>
        <dbReference type="EMBL" id="MBP1907017.1"/>
    </source>
</evidence>
<comment type="caution">
    <text evidence="10">The sequence shown here is derived from an EMBL/GenBank/DDBJ whole genome shotgun (WGS) entry which is preliminary data.</text>
</comment>
<dbReference type="PANTHER" id="PTHR21445">
    <property type="entry name" value="ENDONUCLEASE IV ENDODEOXYRIBONUCLEASE IV"/>
    <property type="match status" value="1"/>
</dbReference>
<dbReference type="SUPFAM" id="SSF51658">
    <property type="entry name" value="Xylose isomerase-like"/>
    <property type="match status" value="1"/>
</dbReference>
<dbReference type="GO" id="GO:0008833">
    <property type="term" value="F:deoxyribonuclease IV (phage-T4-induced) activity"/>
    <property type="evidence" value="ECO:0007669"/>
    <property type="project" value="UniProtKB-EC"/>
</dbReference>
<feature type="domain" description="Xylose isomerase-like TIM barrel" evidence="9">
    <location>
        <begin position="4"/>
        <end position="256"/>
    </location>
</feature>
<dbReference type="PROSITE" id="PS00730">
    <property type="entry name" value="AP_NUCLEASE_F2_2"/>
    <property type="match status" value="1"/>
</dbReference>